<feature type="compositionally biased region" description="Polar residues" evidence="5">
    <location>
        <begin position="143"/>
        <end position="153"/>
    </location>
</feature>
<evidence type="ECO:0000313" key="9">
    <source>
        <dbReference type="EMBL" id="KAG7167939.1"/>
    </source>
</evidence>
<dbReference type="PROSITE" id="PS50207">
    <property type="entry name" value="CASPASE_P10"/>
    <property type="match status" value="1"/>
</dbReference>
<keyword evidence="3" id="KW-0378">Hydrolase</keyword>
<dbReference type="Pfam" id="PF00656">
    <property type="entry name" value="Peptidase_C14"/>
    <property type="match status" value="1"/>
</dbReference>
<reference evidence="9" key="1">
    <citation type="journal article" date="2021" name="Sci. Adv.">
        <title>The American lobster genome reveals insights on longevity, neural, and immune adaptations.</title>
        <authorList>
            <person name="Polinski J.M."/>
            <person name="Zimin A.V."/>
            <person name="Clark K.F."/>
            <person name="Kohn A.B."/>
            <person name="Sadowski N."/>
            <person name="Timp W."/>
            <person name="Ptitsyn A."/>
            <person name="Khanna P."/>
            <person name="Romanova D.Y."/>
            <person name="Williams P."/>
            <person name="Greenwood S.J."/>
            <person name="Moroz L.L."/>
            <person name="Walt D.R."/>
            <person name="Bodnar A.G."/>
        </authorList>
    </citation>
    <scope>NUCLEOTIDE SEQUENCE</scope>
    <source>
        <strain evidence="9">GMGI-L3</strain>
    </source>
</reference>
<name>A0A8J5K5L6_HOMAM</name>
<feature type="domain" description="Caspase family p10" evidence="6">
    <location>
        <begin position="343"/>
        <end position="431"/>
    </location>
</feature>
<evidence type="ECO:0000259" key="8">
    <source>
        <dbReference type="PROSITE" id="PS50209"/>
    </source>
</evidence>
<keyword evidence="2" id="KW-0053">Apoptosis</keyword>
<dbReference type="InterPro" id="IPR001315">
    <property type="entry name" value="CARD"/>
</dbReference>
<evidence type="ECO:0000259" key="6">
    <source>
        <dbReference type="PROSITE" id="PS50207"/>
    </source>
</evidence>
<keyword evidence="10" id="KW-1185">Reference proteome</keyword>
<proteinExistence type="inferred from homology"/>
<comment type="similarity">
    <text evidence="4">Belongs to the peptidase C14A family.</text>
</comment>
<evidence type="ECO:0000256" key="2">
    <source>
        <dbReference type="ARBA" id="ARBA00022703"/>
    </source>
</evidence>
<evidence type="ECO:0000259" key="7">
    <source>
        <dbReference type="PROSITE" id="PS50208"/>
    </source>
</evidence>
<dbReference type="InterPro" id="IPR015917">
    <property type="entry name" value="Pept_C14A"/>
</dbReference>
<dbReference type="InterPro" id="IPR002138">
    <property type="entry name" value="Pept_C14_p10"/>
</dbReference>
<feature type="region of interest" description="Disordered" evidence="5">
    <location>
        <begin position="676"/>
        <end position="696"/>
    </location>
</feature>
<dbReference type="GO" id="GO:0006508">
    <property type="term" value="P:proteolysis"/>
    <property type="evidence" value="ECO:0007669"/>
    <property type="project" value="UniProtKB-KW"/>
</dbReference>
<feature type="region of interest" description="Disordered" evidence="5">
    <location>
        <begin position="120"/>
        <end position="153"/>
    </location>
</feature>
<organism evidence="9 10">
    <name type="scientific">Homarus americanus</name>
    <name type="common">American lobster</name>
    <dbReference type="NCBI Taxonomy" id="6706"/>
    <lineage>
        <taxon>Eukaryota</taxon>
        <taxon>Metazoa</taxon>
        <taxon>Ecdysozoa</taxon>
        <taxon>Arthropoda</taxon>
        <taxon>Crustacea</taxon>
        <taxon>Multicrustacea</taxon>
        <taxon>Malacostraca</taxon>
        <taxon>Eumalacostraca</taxon>
        <taxon>Eucarida</taxon>
        <taxon>Decapoda</taxon>
        <taxon>Pleocyemata</taxon>
        <taxon>Astacidea</taxon>
        <taxon>Nephropoidea</taxon>
        <taxon>Nephropidae</taxon>
        <taxon>Homarus</taxon>
    </lineage>
</organism>
<dbReference type="PROSITE" id="PS50209">
    <property type="entry name" value="CARD"/>
    <property type="match status" value="1"/>
</dbReference>
<gene>
    <name evidence="9" type="primary">Casp2-L3</name>
    <name evidence="9" type="ORF">Hamer_G018363</name>
</gene>
<dbReference type="SMART" id="SM00115">
    <property type="entry name" value="CASc"/>
    <property type="match status" value="1"/>
</dbReference>
<evidence type="ECO:0000256" key="5">
    <source>
        <dbReference type="SAM" id="MobiDB-lite"/>
    </source>
</evidence>
<protein>
    <submittedName>
        <fullName evidence="9">Caspase-2-like 3</fullName>
    </submittedName>
</protein>
<evidence type="ECO:0000256" key="1">
    <source>
        <dbReference type="ARBA" id="ARBA00022670"/>
    </source>
</evidence>
<dbReference type="InterPro" id="IPR001309">
    <property type="entry name" value="Pept_C14_p20"/>
</dbReference>
<dbReference type="GO" id="GO:0004197">
    <property type="term" value="F:cysteine-type endopeptidase activity"/>
    <property type="evidence" value="ECO:0007669"/>
    <property type="project" value="InterPro"/>
</dbReference>
<dbReference type="PROSITE" id="PS50208">
    <property type="entry name" value="CASPASE_P20"/>
    <property type="match status" value="1"/>
</dbReference>
<dbReference type="GO" id="GO:0042981">
    <property type="term" value="P:regulation of apoptotic process"/>
    <property type="evidence" value="ECO:0007669"/>
    <property type="project" value="InterPro"/>
</dbReference>
<dbReference type="InterPro" id="IPR002398">
    <property type="entry name" value="Pept_C14"/>
</dbReference>
<evidence type="ECO:0000313" key="10">
    <source>
        <dbReference type="Proteomes" id="UP000747542"/>
    </source>
</evidence>
<dbReference type="InterPro" id="IPR011600">
    <property type="entry name" value="Pept_C14_caspase"/>
</dbReference>
<dbReference type="PANTHER" id="PTHR47901">
    <property type="entry name" value="CASPASE RECRUITMENT DOMAIN-CONTAINING PROTEIN 18"/>
    <property type="match status" value="1"/>
</dbReference>
<dbReference type="GO" id="GO:0006915">
    <property type="term" value="P:apoptotic process"/>
    <property type="evidence" value="ECO:0007669"/>
    <property type="project" value="UniProtKB-KW"/>
</dbReference>
<dbReference type="OrthoDB" id="6044770at2759"/>
<dbReference type="EMBL" id="JAHLQT010021080">
    <property type="protein sequence ID" value="KAG7167939.1"/>
    <property type="molecule type" value="Genomic_DNA"/>
</dbReference>
<feature type="domain" description="Caspase family p20" evidence="7">
    <location>
        <begin position="185"/>
        <end position="312"/>
    </location>
</feature>
<feature type="domain" description="CARD" evidence="8">
    <location>
        <begin position="1"/>
        <end position="80"/>
    </location>
</feature>
<keyword evidence="1" id="KW-0645">Protease</keyword>
<dbReference type="Proteomes" id="UP000747542">
    <property type="component" value="Unassembled WGS sequence"/>
</dbReference>
<dbReference type="PANTHER" id="PTHR47901:SF8">
    <property type="entry name" value="CASPASE-3"/>
    <property type="match status" value="1"/>
</dbReference>
<accession>A0A8J5K5L6</accession>
<sequence>MDERDKEVLGQHQETIAREVVDAGRTADLIYELKTMGVIPGSVADTLQRQETTKTMKVRSLLNYLKKCEAGSFTSFLEVLLKLGLAPLVKMVDLPTYERHRGSMSGESDELDDLQRLPHIHNGQRCPPLPRPPTLDLERCPQASDNGSADNNNPELPLKIVVVPYREVGGRDLSPSEVYRNLTMPRGLVFLANYKNFHDDEHAIRIGSETDVKNLSLLFTQMGYKIPKQHMNLTKYETIQALREFKSLPELSQVDSCVVIVMSHGHDHKSFYTSDNQYLTVNDVVEVFNNKSCPALIGKPKIFIFQYCRGTGPDVGAELNPRRVVNKRGMPVFCDSANQGEVIIHRDPTYTDMCILYSTVEGFVSFRHPKLGSWLMEAICHVFMNHACNEDLDALMKKVSRRVRRNHTDDGSKQACEFVQRAFDRVFYFNPEPLNTMGLSNMHALSRVLSESTGSLDGTMSPVTLSPTYRRRVKTRYRPRGSTPEPPTIDNYFYQNRRRNLSGASNASERSLDELDPLDLCPQNAALHPRVRSLSATRTHRRISLPDPTSLHHHQPAYLNHNEHFNFSFSEHVQGSRGTTPDPFESPVHNGSGNVFLHISEAELESPVEGSYDSVDNVGLVAGAVGGAAAAALYPGAEGETHGQNPNVYSTSWGKEEPGTEQQGRVICHSQSSTTFKEYEDDEMRESRSFKRQLSVPSNQETLQKINDVRKYLQVHDSDPQLLKPLLRIESFVNKKKYEGKRRKKDDSDSV</sequence>
<dbReference type="AlphaFoldDB" id="A0A8J5K5L6"/>
<evidence type="ECO:0000256" key="3">
    <source>
        <dbReference type="ARBA" id="ARBA00022801"/>
    </source>
</evidence>
<comment type="caution">
    <text evidence="9">The sequence shown here is derived from an EMBL/GenBank/DDBJ whole genome shotgun (WGS) entry which is preliminary data.</text>
</comment>
<evidence type="ECO:0000256" key="4">
    <source>
        <dbReference type="RuleBase" id="RU003971"/>
    </source>
</evidence>